<dbReference type="SUPFAM" id="SSF53098">
    <property type="entry name" value="Ribonuclease H-like"/>
    <property type="match status" value="1"/>
</dbReference>
<dbReference type="Proteomes" id="UP000257109">
    <property type="component" value="Unassembled WGS sequence"/>
</dbReference>
<dbReference type="PANTHER" id="PTHR48475">
    <property type="entry name" value="RIBONUCLEASE H"/>
    <property type="match status" value="1"/>
</dbReference>
<proteinExistence type="predicted"/>
<keyword evidence="3" id="KW-1185">Reference proteome</keyword>
<dbReference type="PANTHER" id="PTHR48475:SF1">
    <property type="entry name" value="RNASE H TYPE-1 DOMAIN-CONTAINING PROTEIN"/>
    <property type="match status" value="1"/>
</dbReference>
<evidence type="ECO:0000313" key="2">
    <source>
        <dbReference type="EMBL" id="RDX92626.1"/>
    </source>
</evidence>
<gene>
    <name evidence="2" type="ORF">CR513_25207</name>
</gene>
<dbReference type="InterPro" id="IPR012337">
    <property type="entry name" value="RNaseH-like_sf"/>
</dbReference>
<comment type="caution">
    <text evidence="2">The sequence shown here is derived from an EMBL/GenBank/DDBJ whole genome shotgun (WGS) entry which is preliminary data.</text>
</comment>
<reference evidence="2" key="1">
    <citation type="submission" date="2018-05" db="EMBL/GenBank/DDBJ databases">
        <title>Draft genome of Mucuna pruriens seed.</title>
        <authorList>
            <person name="Nnadi N.E."/>
            <person name="Vos R."/>
            <person name="Hasami M.H."/>
            <person name="Devisetty U.K."/>
            <person name="Aguiy J.C."/>
        </authorList>
    </citation>
    <scope>NUCLEOTIDE SEQUENCE [LARGE SCALE GENOMIC DNA]</scope>
    <source>
        <strain evidence="2">JCA_2017</strain>
    </source>
</reference>
<sequence>MMTTLCEQFKICHHNSIPYRSKANGAVEAVNKNIKKIIQKMVVTYKDWHEMLSFALHGYSTTIRTSTSVTPYSLVYGVEVVLPIEVEIPSPQVLIEAKLEKAEWMKTRYDQLNLIEGKRRMKKAFDKKLRSRRFQEGDLVLKRILPT</sequence>
<dbReference type="PROSITE" id="PS50994">
    <property type="entry name" value="INTEGRASE"/>
    <property type="match status" value="1"/>
</dbReference>
<feature type="non-terminal residue" evidence="2">
    <location>
        <position position="1"/>
    </location>
</feature>
<dbReference type="GO" id="GO:0003676">
    <property type="term" value="F:nucleic acid binding"/>
    <property type="evidence" value="ECO:0007669"/>
    <property type="project" value="InterPro"/>
</dbReference>
<accession>A0A371GQ68</accession>
<evidence type="ECO:0000313" key="3">
    <source>
        <dbReference type="Proteomes" id="UP000257109"/>
    </source>
</evidence>
<dbReference type="InterPro" id="IPR036397">
    <property type="entry name" value="RNaseH_sf"/>
</dbReference>
<dbReference type="AlphaFoldDB" id="A0A371GQ68"/>
<dbReference type="Gene3D" id="3.30.420.10">
    <property type="entry name" value="Ribonuclease H-like superfamily/Ribonuclease H"/>
    <property type="match status" value="1"/>
</dbReference>
<dbReference type="GO" id="GO:0015074">
    <property type="term" value="P:DNA integration"/>
    <property type="evidence" value="ECO:0007669"/>
    <property type="project" value="InterPro"/>
</dbReference>
<name>A0A371GQ68_MUCPR</name>
<feature type="domain" description="Integrase catalytic" evidence="1">
    <location>
        <begin position="1"/>
        <end position="79"/>
    </location>
</feature>
<protein>
    <recommendedName>
        <fullName evidence="1">Integrase catalytic domain-containing protein</fullName>
    </recommendedName>
</protein>
<dbReference type="EMBL" id="QJKJ01004821">
    <property type="protein sequence ID" value="RDX92626.1"/>
    <property type="molecule type" value="Genomic_DNA"/>
</dbReference>
<organism evidence="2 3">
    <name type="scientific">Mucuna pruriens</name>
    <name type="common">Velvet bean</name>
    <name type="synonym">Dolichos pruriens</name>
    <dbReference type="NCBI Taxonomy" id="157652"/>
    <lineage>
        <taxon>Eukaryota</taxon>
        <taxon>Viridiplantae</taxon>
        <taxon>Streptophyta</taxon>
        <taxon>Embryophyta</taxon>
        <taxon>Tracheophyta</taxon>
        <taxon>Spermatophyta</taxon>
        <taxon>Magnoliopsida</taxon>
        <taxon>eudicotyledons</taxon>
        <taxon>Gunneridae</taxon>
        <taxon>Pentapetalae</taxon>
        <taxon>rosids</taxon>
        <taxon>fabids</taxon>
        <taxon>Fabales</taxon>
        <taxon>Fabaceae</taxon>
        <taxon>Papilionoideae</taxon>
        <taxon>50 kb inversion clade</taxon>
        <taxon>NPAAA clade</taxon>
        <taxon>indigoferoid/millettioid clade</taxon>
        <taxon>Phaseoleae</taxon>
        <taxon>Mucuna</taxon>
    </lineage>
</organism>
<dbReference type="OrthoDB" id="1936587at2759"/>
<evidence type="ECO:0000259" key="1">
    <source>
        <dbReference type="PROSITE" id="PS50994"/>
    </source>
</evidence>
<dbReference type="InterPro" id="IPR001584">
    <property type="entry name" value="Integrase_cat-core"/>
</dbReference>